<keyword evidence="5 6" id="KW-0472">Membrane</keyword>
<keyword evidence="2" id="KW-1003">Cell membrane</keyword>
<comment type="subcellular location">
    <subcellularLocation>
        <location evidence="1">Cell membrane</location>
        <topology evidence="1">Multi-pass membrane protein</topology>
    </subcellularLocation>
</comment>
<gene>
    <name evidence="7" type="ORF">A7E75_14325</name>
</gene>
<dbReference type="GO" id="GO:0015920">
    <property type="term" value="P:lipopolysaccharide transport"/>
    <property type="evidence" value="ECO:0007669"/>
    <property type="project" value="TreeGrafter"/>
</dbReference>
<evidence type="ECO:0000256" key="6">
    <source>
        <dbReference type="SAM" id="Phobius"/>
    </source>
</evidence>
<evidence type="ECO:0000256" key="4">
    <source>
        <dbReference type="ARBA" id="ARBA00022989"/>
    </source>
</evidence>
<dbReference type="STRING" id="29542.A6070_08350"/>
<accession>A0A1L3GJD9</accession>
<dbReference type="Pfam" id="PF03739">
    <property type="entry name" value="LptF_LptG"/>
    <property type="match status" value="1"/>
</dbReference>
<evidence type="ECO:0000256" key="3">
    <source>
        <dbReference type="ARBA" id="ARBA00022692"/>
    </source>
</evidence>
<dbReference type="EMBL" id="CP015518">
    <property type="protein sequence ID" value="APG26052.1"/>
    <property type="molecule type" value="Genomic_DNA"/>
</dbReference>
<keyword evidence="4 6" id="KW-1133">Transmembrane helix</keyword>
<feature type="transmembrane region" description="Helical" evidence="6">
    <location>
        <begin position="9"/>
        <end position="31"/>
    </location>
</feature>
<feature type="transmembrane region" description="Helical" evidence="6">
    <location>
        <begin position="51"/>
        <end position="80"/>
    </location>
</feature>
<keyword evidence="3 6" id="KW-0812">Transmembrane</keyword>
<dbReference type="GO" id="GO:0055085">
    <property type="term" value="P:transmembrane transport"/>
    <property type="evidence" value="ECO:0007669"/>
    <property type="project" value="InterPro"/>
</dbReference>
<evidence type="ECO:0000313" key="8">
    <source>
        <dbReference type="Proteomes" id="UP000182264"/>
    </source>
</evidence>
<keyword evidence="8" id="KW-1185">Reference proteome</keyword>
<proteinExistence type="predicted"/>
<evidence type="ECO:0000256" key="1">
    <source>
        <dbReference type="ARBA" id="ARBA00004651"/>
    </source>
</evidence>
<dbReference type="AlphaFoldDB" id="A0A1L3GJD9"/>
<evidence type="ECO:0000256" key="2">
    <source>
        <dbReference type="ARBA" id="ARBA00022475"/>
    </source>
</evidence>
<dbReference type="NCBIfam" id="TIGR04407">
    <property type="entry name" value="LptF_YjgP"/>
    <property type="match status" value="1"/>
</dbReference>
<dbReference type="Proteomes" id="UP000182264">
    <property type="component" value="Chromosome"/>
</dbReference>
<sequence>MSTHRIYRYLLRETLVPMFLGLTVFTLVLLMGRILKLVELVVNKGVPLMDILLLFASLLPSFLVLTLPLSFLLGIMAGLGRMSSDLEILALKASGTSLYQIAKPLAALALAVSLATALLTTTVRPASEQFFKQKLFDIASNRANIGIEPQVFNDEFEGIVIYANDIDERSGAMQGVFISDERKNTLPAIILASSGHIVSSPSTLTMTLHLEGGTIQRQGGGSANAFQVVGFHQYDLSLDLGQDSASVNKPRKRRKTMFLDELRHELHATPVADRDTERYRELSAEYQWRLALPVAPLVFVLIGIPLGIQPVRSGRGSGFAIGLLVFLGYYLLLSLANTLVVESGQPSFIIWMPNLVFLAVGLSILKAAAMERPLPLVQAGRRWTEYLCRRLWKR</sequence>
<dbReference type="PANTHER" id="PTHR33529">
    <property type="entry name" value="SLR0882 PROTEIN-RELATED"/>
    <property type="match status" value="1"/>
</dbReference>
<organism evidence="7 8">
    <name type="scientific">Syntrophotalea acetylenica</name>
    <name type="common">Pelobacter acetylenicus</name>
    <dbReference type="NCBI Taxonomy" id="29542"/>
    <lineage>
        <taxon>Bacteria</taxon>
        <taxon>Pseudomonadati</taxon>
        <taxon>Thermodesulfobacteriota</taxon>
        <taxon>Desulfuromonadia</taxon>
        <taxon>Desulfuromonadales</taxon>
        <taxon>Syntrophotaleaceae</taxon>
        <taxon>Syntrophotalea</taxon>
    </lineage>
</organism>
<dbReference type="InterPro" id="IPR030922">
    <property type="entry name" value="LptF"/>
</dbReference>
<name>A0A1L3GJD9_SYNAC</name>
<feature type="transmembrane region" description="Helical" evidence="6">
    <location>
        <begin position="348"/>
        <end position="365"/>
    </location>
</feature>
<dbReference type="RefSeq" id="WP_072287891.1">
    <property type="nucleotide sequence ID" value="NZ_CP015518.1"/>
</dbReference>
<dbReference type="PANTHER" id="PTHR33529:SF6">
    <property type="entry name" value="YJGP_YJGQ FAMILY PERMEASE"/>
    <property type="match status" value="1"/>
</dbReference>
<reference evidence="7 8" key="1">
    <citation type="journal article" date="2017" name="Genome Announc.">
        <title>Complete Genome Sequences of Two Acetylene-Fermenting Pelobacter acetylenicus Strains.</title>
        <authorList>
            <person name="Sutton J.M."/>
            <person name="Baesman S.M."/>
            <person name="Fierst J.L."/>
            <person name="Poret-Peterson A.T."/>
            <person name="Oremland R.S."/>
            <person name="Dunlap D.S."/>
            <person name="Akob D.M."/>
        </authorList>
    </citation>
    <scope>NUCLEOTIDE SEQUENCE [LARGE SCALE GENOMIC DNA]</scope>
    <source>
        <strain evidence="7 8">DSM 3247</strain>
    </source>
</reference>
<evidence type="ECO:0000256" key="5">
    <source>
        <dbReference type="ARBA" id="ARBA00023136"/>
    </source>
</evidence>
<protein>
    <submittedName>
        <fullName evidence="7">LPS export ABC transporter permease LptF</fullName>
    </submittedName>
</protein>
<dbReference type="InterPro" id="IPR005495">
    <property type="entry name" value="LptG/LptF_permease"/>
</dbReference>
<evidence type="ECO:0000313" key="7">
    <source>
        <dbReference type="EMBL" id="APG26052.1"/>
    </source>
</evidence>
<feature type="transmembrane region" description="Helical" evidence="6">
    <location>
        <begin position="286"/>
        <end position="306"/>
    </location>
</feature>
<dbReference type="GO" id="GO:0043190">
    <property type="term" value="C:ATP-binding cassette (ABC) transporter complex"/>
    <property type="evidence" value="ECO:0007669"/>
    <property type="project" value="InterPro"/>
</dbReference>
<feature type="transmembrane region" description="Helical" evidence="6">
    <location>
        <begin position="318"/>
        <end position="336"/>
    </location>
</feature>